<keyword evidence="4" id="KW-0175">Coiled coil</keyword>
<sequence>MKGTVVATWMKTCRKLYGDDTVNNAMKSVGWNSRKIFSPVENVDDSQVKNVIGDISKNQNIPIDALWRTIGKDNLTAFHRDFPAFFNTENVYSFLKSLFDIHVAMTKKFAGAKPPLVGITPISSREAIFTYNSKRAMFDYFLGLLDGTCEYFNEKVKIEQLDKTSDSLSLKLTFDKDIYYKKTYKINKILSLGFINNTHGKVGLFTFIVSLVGAMILIGTGDILKVLGFSIISGVASCLASFIMGRPAKLIMQTIDQINSNNYVEDGDIVTGDEYEELYKNIKKYKKGFRADFVEFKGVTDEMDTFAQNINTISNKMKDTSEDISVVVEQMADTSVSQAESTENAVLILNDNIRSLKDIVKNENDNKDELEKALEKINNSYESVDKTSKNILGTLEKFQEVKDNGIKLETKAHDITSIVSIVSQISEQTNLLALNASIEAARAGEQGKGFAVVADEVRKLAEQSKSAVEEINSNLIEFVKDINVLVDKIGDQYDILQNETKGLEDVRDISYEATMSVRTVSTAMIDTINELDREAKSIANIYETIESLAAISEENSASSEEVSASVGTYTNEIKKLIDSIYEFKKITSSFKEELKKYKI</sequence>
<dbReference type="Pfam" id="PF00015">
    <property type="entry name" value="MCPsignal"/>
    <property type="match status" value="1"/>
</dbReference>
<dbReference type="InterPro" id="IPR024096">
    <property type="entry name" value="NO_sig/Golgi_transp_ligand-bd"/>
</dbReference>
<evidence type="ECO:0000256" key="3">
    <source>
        <dbReference type="PROSITE-ProRule" id="PRU00284"/>
    </source>
</evidence>
<feature type="transmembrane region" description="Helical" evidence="5">
    <location>
        <begin position="202"/>
        <end position="220"/>
    </location>
</feature>
<dbReference type="PANTHER" id="PTHR32089">
    <property type="entry name" value="METHYL-ACCEPTING CHEMOTAXIS PROTEIN MCPB"/>
    <property type="match status" value="1"/>
</dbReference>
<keyword evidence="1 3" id="KW-0807">Transducer</keyword>
<dbReference type="InterPro" id="IPR004090">
    <property type="entry name" value="Chemotax_Me-accpt_rcpt"/>
</dbReference>
<dbReference type="Gene3D" id="3.90.1520.10">
    <property type="entry name" value="H-NOX domain"/>
    <property type="match status" value="1"/>
</dbReference>
<dbReference type="KEGG" id="ceu:A7L45_21430"/>
<dbReference type="EMBL" id="CP015756">
    <property type="protein sequence ID" value="APC42418.1"/>
    <property type="molecule type" value="Genomic_DNA"/>
</dbReference>
<dbReference type="PROSITE" id="PS50111">
    <property type="entry name" value="CHEMOTAXIS_TRANSDUC_2"/>
    <property type="match status" value="1"/>
</dbReference>
<comment type="similarity">
    <text evidence="2">Belongs to the methyl-accepting chemotaxis (MCP) protein family.</text>
</comment>
<feature type="transmembrane region" description="Helical" evidence="5">
    <location>
        <begin position="226"/>
        <end position="245"/>
    </location>
</feature>
<protein>
    <submittedName>
        <fullName evidence="7">Chemotaxis protein</fullName>
    </submittedName>
</protein>
<evidence type="ECO:0000259" key="6">
    <source>
        <dbReference type="PROSITE" id="PS50111"/>
    </source>
</evidence>
<dbReference type="PANTHER" id="PTHR32089:SF112">
    <property type="entry name" value="LYSOZYME-LIKE PROTEIN-RELATED"/>
    <property type="match status" value="1"/>
</dbReference>
<accession>A0A1J0GLY4</accession>
<dbReference type="InterPro" id="IPR038158">
    <property type="entry name" value="H-NOX_domain_sf"/>
</dbReference>
<dbReference type="GO" id="GO:0016020">
    <property type="term" value="C:membrane"/>
    <property type="evidence" value="ECO:0007669"/>
    <property type="project" value="InterPro"/>
</dbReference>
<reference evidence="8" key="1">
    <citation type="journal article" date="2016" name="Front. Microbiol.">
        <title>Complete Genome Sequence of Clostridium estertheticum DSM 8809, a Microbe Identified in Spoiled Vacuum Packed Beef.</title>
        <authorList>
            <person name="Yu Z."/>
            <person name="Gunn L."/>
            <person name="Brennan E."/>
            <person name="Reid R."/>
            <person name="Wall P.G."/>
            <person name="Gaora O.P."/>
            <person name="Hurley D."/>
            <person name="Bolton D."/>
            <person name="Fanning S."/>
        </authorList>
    </citation>
    <scope>NUCLEOTIDE SEQUENCE [LARGE SCALE GENOMIC DNA]</scope>
    <source>
        <strain evidence="8">DSM 8809</strain>
    </source>
</reference>
<keyword evidence="5" id="KW-1133">Transmembrane helix</keyword>
<organism evidence="7 8">
    <name type="scientific">Clostridium estertheticum subsp. estertheticum</name>
    <dbReference type="NCBI Taxonomy" id="1552"/>
    <lineage>
        <taxon>Bacteria</taxon>
        <taxon>Bacillati</taxon>
        <taxon>Bacillota</taxon>
        <taxon>Clostridia</taxon>
        <taxon>Eubacteriales</taxon>
        <taxon>Clostridiaceae</taxon>
        <taxon>Clostridium</taxon>
    </lineage>
</organism>
<dbReference type="OrthoDB" id="1660488at2"/>
<keyword evidence="5" id="KW-0812">Transmembrane</keyword>
<dbReference type="RefSeq" id="WP_071614704.1">
    <property type="nucleotide sequence ID" value="NZ_CP015756.1"/>
</dbReference>
<dbReference type="Gene3D" id="1.10.287.950">
    <property type="entry name" value="Methyl-accepting chemotaxis protein"/>
    <property type="match status" value="1"/>
</dbReference>
<gene>
    <name evidence="7" type="ORF">A7L45_21430</name>
</gene>
<dbReference type="InterPro" id="IPR011644">
    <property type="entry name" value="Heme_NO-bd"/>
</dbReference>
<dbReference type="GO" id="GO:0004888">
    <property type="term" value="F:transmembrane signaling receptor activity"/>
    <property type="evidence" value="ECO:0007669"/>
    <property type="project" value="InterPro"/>
</dbReference>
<dbReference type="SUPFAM" id="SSF111126">
    <property type="entry name" value="Ligand-binding domain in the NO signalling and Golgi transport"/>
    <property type="match status" value="1"/>
</dbReference>
<dbReference type="AlphaFoldDB" id="A0A1J0GLY4"/>
<dbReference type="GO" id="GO:0007165">
    <property type="term" value="P:signal transduction"/>
    <property type="evidence" value="ECO:0007669"/>
    <property type="project" value="UniProtKB-KW"/>
</dbReference>
<feature type="domain" description="Methyl-accepting transducer" evidence="6">
    <location>
        <begin position="313"/>
        <end position="563"/>
    </location>
</feature>
<keyword evidence="8" id="KW-1185">Reference proteome</keyword>
<dbReference type="Pfam" id="PF07700">
    <property type="entry name" value="HNOB"/>
    <property type="match status" value="1"/>
</dbReference>
<evidence type="ECO:0000256" key="4">
    <source>
        <dbReference type="SAM" id="Coils"/>
    </source>
</evidence>
<dbReference type="GO" id="GO:0006935">
    <property type="term" value="P:chemotaxis"/>
    <property type="evidence" value="ECO:0007669"/>
    <property type="project" value="InterPro"/>
</dbReference>
<proteinExistence type="inferred from homology"/>
<dbReference type="PRINTS" id="PR00260">
    <property type="entry name" value="CHEMTRNSDUCR"/>
</dbReference>
<dbReference type="InterPro" id="IPR004089">
    <property type="entry name" value="MCPsignal_dom"/>
</dbReference>
<name>A0A1J0GLY4_9CLOT</name>
<dbReference type="STRING" id="1552.A7L45_21430"/>
<dbReference type="GO" id="GO:0020037">
    <property type="term" value="F:heme binding"/>
    <property type="evidence" value="ECO:0007669"/>
    <property type="project" value="InterPro"/>
</dbReference>
<dbReference type="SMART" id="SM00283">
    <property type="entry name" value="MA"/>
    <property type="match status" value="1"/>
</dbReference>
<evidence type="ECO:0000256" key="5">
    <source>
        <dbReference type="SAM" id="Phobius"/>
    </source>
</evidence>
<evidence type="ECO:0000256" key="1">
    <source>
        <dbReference type="ARBA" id="ARBA00023224"/>
    </source>
</evidence>
<feature type="coiled-coil region" evidence="4">
    <location>
        <begin position="353"/>
        <end position="387"/>
    </location>
</feature>
<dbReference type="Proteomes" id="UP000182569">
    <property type="component" value="Chromosome"/>
</dbReference>
<keyword evidence="5" id="KW-0472">Membrane</keyword>
<evidence type="ECO:0000313" key="7">
    <source>
        <dbReference type="EMBL" id="APC42418.1"/>
    </source>
</evidence>
<evidence type="ECO:0000256" key="2">
    <source>
        <dbReference type="ARBA" id="ARBA00029447"/>
    </source>
</evidence>
<evidence type="ECO:0000313" key="8">
    <source>
        <dbReference type="Proteomes" id="UP000182569"/>
    </source>
</evidence>
<dbReference type="SUPFAM" id="SSF58104">
    <property type="entry name" value="Methyl-accepting chemotaxis protein (MCP) signaling domain"/>
    <property type="match status" value="1"/>
</dbReference>